<sequence>MEKNKAAASLRRHPSETLAVDRSHPSRACIKYKAISHMQPSKGKGREGGLETPGAQTWMQMLADGPNMGAAGETRPEPLYEKQEGLKGPKSLTREN</sequence>
<feature type="region of interest" description="Disordered" evidence="1">
    <location>
        <begin position="64"/>
        <end position="96"/>
    </location>
</feature>
<dbReference type="Proteomes" id="UP000828390">
    <property type="component" value="Unassembled WGS sequence"/>
</dbReference>
<reference evidence="2" key="2">
    <citation type="submission" date="2020-11" db="EMBL/GenBank/DDBJ databases">
        <authorList>
            <person name="McCartney M.A."/>
            <person name="Auch B."/>
            <person name="Kono T."/>
            <person name="Mallez S."/>
            <person name="Becker A."/>
            <person name="Gohl D.M."/>
            <person name="Silverstein K.A.T."/>
            <person name="Koren S."/>
            <person name="Bechman K.B."/>
            <person name="Herman A."/>
            <person name="Abrahante J.E."/>
            <person name="Garbe J."/>
        </authorList>
    </citation>
    <scope>NUCLEOTIDE SEQUENCE</scope>
    <source>
        <strain evidence="2">Duluth1</strain>
        <tissue evidence="2">Whole animal</tissue>
    </source>
</reference>
<feature type="compositionally biased region" description="Basic and acidic residues" evidence="1">
    <location>
        <begin position="74"/>
        <end position="96"/>
    </location>
</feature>
<comment type="caution">
    <text evidence="2">The sequence shown here is derived from an EMBL/GenBank/DDBJ whole genome shotgun (WGS) entry which is preliminary data.</text>
</comment>
<protein>
    <submittedName>
        <fullName evidence="2">Uncharacterized protein</fullName>
    </submittedName>
</protein>
<accession>A0A9D3Y1J5</accession>
<gene>
    <name evidence="2" type="ORF">DPMN_193426</name>
</gene>
<evidence type="ECO:0000256" key="1">
    <source>
        <dbReference type="SAM" id="MobiDB-lite"/>
    </source>
</evidence>
<name>A0A9D3Y1J5_DREPO</name>
<reference evidence="2" key="1">
    <citation type="journal article" date="2019" name="bioRxiv">
        <title>The Genome of the Zebra Mussel, Dreissena polymorpha: A Resource for Invasive Species Research.</title>
        <authorList>
            <person name="McCartney M.A."/>
            <person name="Auch B."/>
            <person name="Kono T."/>
            <person name="Mallez S."/>
            <person name="Zhang Y."/>
            <person name="Obille A."/>
            <person name="Becker A."/>
            <person name="Abrahante J.E."/>
            <person name="Garbe J."/>
            <person name="Badalamenti J.P."/>
            <person name="Herman A."/>
            <person name="Mangelson H."/>
            <person name="Liachko I."/>
            <person name="Sullivan S."/>
            <person name="Sone E.D."/>
            <person name="Koren S."/>
            <person name="Silverstein K.A.T."/>
            <person name="Beckman K.B."/>
            <person name="Gohl D.M."/>
        </authorList>
    </citation>
    <scope>NUCLEOTIDE SEQUENCE</scope>
    <source>
        <strain evidence="2">Duluth1</strain>
        <tissue evidence="2">Whole animal</tissue>
    </source>
</reference>
<feature type="region of interest" description="Disordered" evidence="1">
    <location>
        <begin position="36"/>
        <end position="55"/>
    </location>
</feature>
<keyword evidence="3" id="KW-1185">Reference proteome</keyword>
<evidence type="ECO:0000313" key="3">
    <source>
        <dbReference type="Proteomes" id="UP000828390"/>
    </source>
</evidence>
<proteinExistence type="predicted"/>
<evidence type="ECO:0000313" key="2">
    <source>
        <dbReference type="EMBL" id="KAH3690125.1"/>
    </source>
</evidence>
<dbReference type="AlphaFoldDB" id="A0A9D3Y1J5"/>
<organism evidence="2 3">
    <name type="scientific">Dreissena polymorpha</name>
    <name type="common">Zebra mussel</name>
    <name type="synonym">Mytilus polymorpha</name>
    <dbReference type="NCBI Taxonomy" id="45954"/>
    <lineage>
        <taxon>Eukaryota</taxon>
        <taxon>Metazoa</taxon>
        <taxon>Spiralia</taxon>
        <taxon>Lophotrochozoa</taxon>
        <taxon>Mollusca</taxon>
        <taxon>Bivalvia</taxon>
        <taxon>Autobranchia</taxon>
        <taxon>Heteroconchia</taxon>
        <taxon>Euheterodonta</taxon>
        <taxon>Imparidentia</taxon>
        <taxon>Neoheterodontei</taxon>
        <taxon>Myida</taxon>
        <taxon>Dreissenoidea</taxon>
        <taxon>Dreissenidae</taxon>
        <taxon>Dreissena</taxon>
    </lineage>
</organism>
<feature type="region of interest" description="Disordered" evidence="1">
    <location>
        <begin position="1"/>
        <end position="24"/>
    </location>
</feature>
<dbReference type="EMBL" id="JAIWYP010000077">
    <property type="protein sequence ID" value="KAH3690125.1"/>
    <property type="molecule type" value="Genomic_DNA"/>
</dbReference>
<feature type="compositionally biased region" description="Basic and acidic residues" evidence="1">
    <location>
        <begin position="13"/>
        <end position="24"/>
    </location>
</feature>